<sequence>MSERSKVIGNPDDWINWIEESIAKKQIKNYDYKHFNNIQEIGFGRFGNVYRAKWKNSRSYLALKSFINFNNVVAKKIVDELKCQREVDFYENIIQFYGITTESKNDNPKEYLLIMEYADSGTLRSYLNERSETLTWNYKLNLALQLANAISCLHNEEIVHLNLHPNNILVHKNIIKLADFGLSKKIKESFNFQSNLFKVVSDIYSIGIIFWEISSGRPPFCNESYDIDLAKEIVHGLRENPILNTPEDYIKIYTGCWNNDPDNRPTIEQVIMRLNTIIPEENVQLSSKKQNIFEIPKNIVNDSLQEEMSQVIQYFNKLNIKEMEPSVSLDNDFDIRLFSFLKIQNDSNSVFLFGVFSQFGIGINIDKQKAFELYQKAANSGNVFGISSLGYCYSNEIGTSFNDQKVFELYQKAVNLGNTRGICNLGYCYENGIGTCVNKQKAFKLYQKAANLGSISVRGINNLGGCYYDGIGTNIDRQKAFELYRGAAILGDSLAQYNLASMYEDGEVKKDINQAIYWYNKSAEQGDKHAQMKLNELTNEKN</sequence>
<feature type="domain" description="Protein kinase" evidence="2">
    <location>
        <begin position="35"/>
        <end position="278"/>
    </location>
</feature>
<dbReference type="InterPro" id="IPR011990">
    <property type="entry name" value="TPR-like_helical_dom_sf"/>
</dbReference>
<dbReference type="PROSITE" id="PS00107">
    <property type="entry name" value="PROTEIN_KINASE_ATP"/>
    <property type="match status" value="1"/>
</dbReference>
<dbReference type="InterPro" id="IPR000719">
    <property type="entry name" value="Prot_kinase_dom"/>
</dbReference>
<dbReference type="InterPro" id="IPR052945">
    <property type="entry name" value="Mitotic_Regulator"/>
</dbReference>
<keyword evidence="1" id="KW-0547">Nucleotide-binding</keyword>
<dbReference type="Pfam" id="PF00069">
    <property type="entry name" value="Pkinase"/>
    <property type="match status" value="1"/>
</dbReference>
<reference evidence="3 4" key="1">
    <citation type="submission" date="2017-11" db="EMBL/GenBank/DDBJ databases">
        <title>The genome of Rhizophagus clarus HR1 reveals common genetic basis of auxotrophy among arbuscular mycorrhizal fungi.</title>
        <authorList>
            <person name="Kobayashi Y."/>
        </authorList>
    </citation>
    <scope>NUCLEOTIDE SEQUENCE [LARGE SCALE GENOMIC DNA]</scope>
    <source>
        <strain evidence="3 4">HR1</strain>
    </source>
</reference>
<dbReference type="PANTHER" id="PTHR43628:SF1">
    <property type="entry name" value="CHITIN SYNTHASE REGULATORY FACTOR 2-RELATED"/>
    <property type="match status" value="1"/>
</dbReference>
<gene>
    <name evidence="3" type="ORF">RclHR1_04780009</name>
</gene>
<proteinExistence type="predicted"/>
<dbReference type="Proteomes" id="UP000247702">
    <property type="component" value="Unassembled WGS sequence"/>
</dbReference>
<evidence type="ECO:0000313" key="3">
    <source>
        <dbReference type="EMBL" id="GBC02722.1"/>
    </source>
</evidence>
<dbReference type="PROSITE" id="PS50011">
    <property type="entry name" value="PROTEIN_KINASE_DOM"/>
    <property type="match status" value="1"/>
</dbReference>
<evidence type="ECO:0000259" key="2">
    <source>
        <dbReference type="PROSITE" id="PS50011"/>
    </source>
</evidence>
<evidence type="ECO:0000256" key="1">
    <source>
        <dbReference type="PROSITE-ProRule" id="PRU10141"/>
    </source>
</evidence>
<dbReference type="GO" id="GO:0004672">
    <property type="term" value="F:protein kinase activity"/>
    <property type="evidence" value="ECO:0007669"/>
    <property type="project" value="InterPro"/>
</dbReference>
<accession>A0A2Z6S1W1</accession>
<evidence type="ECO:0000313" key="4">
    <source>
        <dbReference type="Proteomes" id="UP000247702"/>
    </source>
</evidence>
<comment type="caution">
    <text evidence="3">The sequence shown here is derived from an EMBL/GenBank/DDBJ whole genome shotgun (WGS) entry which is preliminary data.</text>
</comment>
<keyword evidence="1" id="KW-0067">ATP-binding</keyword>
<dbReference type="AlphaFoldDB" id="A0A2Z6S1W1"/>
<protein>
    <recommendedName>
        <fullName evidence="2">Protein kinase domain-containing protein</fullName>
    </recommendedName>
</protein>
<dbReference type="Gene3D" id="1.10.510.10">
    <property type="entry name" value="Transferase(Phosphotransferase) domain 1"/>
    <property type="match status" value="1"/>
</dbReference>
<feature type="binding site" evidence="1">
    <location>
        <position position="64"/>
    </location>
    <ligand>
        <name>ATP</name>
        <dbReference type="ChEBI" id="CHEBI:30616"/>
    </ligand>
</feature>
<dbReference type="SMART" id="SM00671">
    <property type="entry name" value="SEL1"/>
    <property type="match status" value="5"/>
</dbReference>
<keyword evidence="4" id="KW-1185">Reference proteome</keyword>
<dbReference type="EMBL" id="BEXD01003846">
    <property type="protein sequence ID" value="GBC02722.1"/>
    <property type="molecule type" value="Genomic_DNA"/>
</dbReference>
<dbReference type="GO" id="GO:0005524">
    <property type="term" value="F:ATP binding"/>
    <property type="evidence" value="ECO:0007669"/>
    <property type="project" value="UniProtKB-UniRule"/>
</dbReference>
<dbReference type="SUPFAM" id="SSF56112">
    <property type="entry name" value="Protein kinase-like (PK-like)"/>
    <property type="match status" value="1"/>
</dbReference>
<name>A0A2Z6S1W1_9GLOM</name>
<dbReference type="Pfam" id="PF08238">
    <property type="entry name" value="Sel1"/>
    <property type="match status" value="5"/>
</dbReference>
<dbReference type="InterPro" id="IPR011009">
    <property type="entry name" value="Kinase-like_dom_sf"/>
</dbReference>
<dbReference type="SUPFAM" id="SSF81901">
    <property type="entry name" value="HCP-like"/>
    <property type="match status" value="2"/>
</dbReference>
<organism evidence="3 4">
    <name type="scientific">Rhizophagus clarus</name>
    <dbReference type="NCBI Taxonomy" id="94130"/>
    <lineage>
        <taxon>Eukaryota</taxon>
        <taxon>Fungi</taxon>
        <taxon>Fungi incertae sedis</taxon>
        <taxon>Mucoromycota</taxon>
        <taxon>Glomeromycotina</taxon>
        <taxon>Glomeromycetes</taxon>
        <taxon>Glomerales</taxon>
        <taxon>Glomeraceae</taxon>
        <taxon>Rhizophagus</taxon>
    </lineage>
</organism>
<dbReference type="Gene3D" id="1.25.40.10">
    <property type="entry name" value="Tetratricopeptide repeat domain"/>
    <property type="match status" value="1"/>
</dbReference>
<dbReference type="PANTHER" id="PTHR43628">
    <property type="entry name" value="ACTIVATOR OF C KINASE PROTEIN 1-RELATED"/>
    <property type="match status" value="1"/>
</dbReference>
<dbReference type="InterPro" id="IPR006597">
    <property type="entry name" value="Sel1-like"/>
</dbReference>
<dbReference type="InterPro" id="IPR017441">
    <property type="entry name" value="Protein_kinase_ATP_BS"/>
</dbReference>